<accession>A0A4Y2L063</accession>
<keyword evidence="2" id="KW-1185">Reference proteome</keyword>
<name>A0A4Y2L063_ARAVE</name>
<dbReference type="EMBL" id="BGPR01005143">
    <property type="protein sequence ID" value="GBN07247.1"/>
    <property type="molecule type" value="Genomic_DNA"/>
</dbReference>
<protein>
    <submittedName>
        <fullName evidence="1">Uncharacterized protein</fullName>
    </submittedName>
</protein>
<evidence type="ECO:0000313" key="1">
    <source>
        <dbReference type="EMBL" id="GBN07247.1"/>
    </source>
</evidence>
<gene>
    <name evidence="1" type="ORF">AVEN_62718_1</name>
</gene>
<sequence>MACLTLLLARSSQIADVSNINNSLDLRVSQNFTYRFGGEVENIDRNHNHIGKHSRKRLGGAVRDFVYDLANENGNDVVQLYREMFPSRPVRNPRISTHIHQNLSEHESFSVPMLDTSCLDEDEFSLVVSWYGLIASLFF</sequence>
<organism evidence="1 2">
    <name type="scientific">Araneus ventricosus</name>
    <name type="common">Orbweaver spider</name>
    <name type="synonym">Epeira ventricosa</name>
    <dbReference type="NCBI Taxonomy" id="182803"/>
    <lineage>
        <taxon>Eukaryota</taxon>
        <taxon>Metazoa</taxon>
        <taxon>Ecdysozoa</taxon>
        <taxon>Arthropoda</taxon>
        <taxon>Chelicerata</taxon>
        <taxon>Arachnida</taxon>
        <taxon>Araneae</taxon>
        <taxon>Araneomorphae</taxon>
        <taxon>Entelegynae</taxon>
        <taxon>Araneoidea</taxon>
        <taxon>Araneidae</taxon>
        <taxon>Araneus</taxon>
    </lineage>
</organism>
<comment type="caution">
    <text evidence="1">The sequence shown here is derived from an EMBL/GenBank/DDBJ whole genome shotgun (WGS) entry which is preliminary data.</text>
</comment>
<evidence type="ECO:0000313" key="2">
    <source>
        <dbReference type="Proteomes" id="UP000499080"/>
    </source>
</evidence>
<reference evidence="1 2" key="1">
    <citation type="journal article" date="2019" name="Sci. Rep.">
        <title>Orb-weaving spider Araneus ventricosus genome elucidates the spidroin gene catalogue.</title>
        <authorList>
            <person name="Kono N."/>
            <person name="Nakamura H."/>
            <person name="Ohtoshi R."/>
            <person name="Moran D.A.P."/>
            <person name="Shinohara A."/>
            <person name="Yoshida Y."/>
            <person name="Fujiwara M."/>
            <person name="Mori M."/>
            <person name="Tomita M."/>
            <person name="Arakawa K."/>
        </authorList>
    </citation>
    <scope>NUCLEOTIDE SEQUENCE [LARGE SCALE GENOMIC DNA]</scope>
</reference>
<dbReference type="Proteomes" id="UP000499080">
    <property type="component" value="Unassembled WGS sequence"/>
</dbReference>
<proteinExistence type="predicted"/>
<dbReference type="AlphaFoldDB" id="A0A4Y2L063"/>